<protein>
    <submittedName>
        <fullName evidence="1">Phage AbiD protein</fullName>
    </submittedName>
</protein>
<comment type="caution">
    <text evidence="1">The sequence shown here is derived from an EMBL/GenBank/DDBJ whole genome shotgun (WGS) entry which is preliminary data.</text>
</comment>
<sequence>MNSSGVMCHYPPKDALQDVRQQEKFYQQAYIADQLLQSISGAAARRLKLKNLFQKHPTVPFQQMGFVDDWQNDTFWVIPLAK</sequence>
<dbReference type="AlphaFoldDB" id="A0A0W0Z0X5"/>
<name>A0A0W0Z0X5_9GAMM</name>
<dbReference type="OrthoDB" id="5363652at2"/>
<dbReference type="RefSeq" id="WP_133134408.1">
    <property type="nucleotide sequence ID" value="NZ_CAAAIH010000090.1"/>
</dbReference>
<dbReference type="PATRIC" id="fig|45074.5.peg.1873"/>
<evidence type="ECO:0000313" key="1">
    <source>
        <dbReference type="EMBL" id="KTD62778.1"/>
    </source>
</evidence>
<keyword evidence="2" id="KW-1185">Reference proteome</keyword>
<gene>
    <name evidence="1" type="primary">abiD</name>
    <name evidence="1" type="ORF">Lsan_1765</name>
</gene>
<dbReference type="Proteomes" id="UP000054703">
    <property type="component" value="Unassembled WGS sequence"/>
</dbReference>
<evidence type="ECO:0000313" key="2">
    <source>
        <dbReference type="Proteomes" id="UP000054703"/>
    </source>
</evidence>
<reference evidence="1 2" key="1">
    <citation type="submission" date="2015-11" db="EMBL/GenBank/DDBJ databases">
        <title>Genomic analysis of 38 Legionella species identifies large and diverse effector repertoires.</title>
        <authorList>
            <person name="Burstein D."/>
            <person name="Amaro F."/>
            <person name="Zusman T."/>
            <person name="Lifshitz Z."/>
            <person name="Cohen O."/>
            <person name="Gilbert J.A."/>
            <person name="Pupko T."/>
            <person name="Shuman H.A."/>
            <person name="Segal G."/>
        </authorList>
    </citation>
    <scope>NUCLEOTIDE SEQUENCE [LARGE SCALE GENOMIC DNA]</scope>
    <source>
        <strain evidence="1 2">SC-63-C7</strain>
    </source>
</reference>
<proteinExistence type="predicted"/>
<dbReference type="EMBL" id="LNYU01000033">
    <property type="protein sequence ID" value="KTD62778.1"/>
    <property type="molecule type" value="Genomic_DNA"/>
</dbReference>
<organism evidence="1 2">
    <name type="scientific">Legionella santicrucis</name>
    <dbReference type="NCBI Taxonomy" id="45074"/>
    <lineage>
        <taxon>Bacteria</taxon>
        <taxon>Pseudomonadati</taxon>
        <taxon>Pseudomonadota</taxon>
        <taxon>Gammaproteobacteria</taxon>
        <taxon>Legionellales</taxon>
        <taxon>Legionellaceae</taxon>
        <taxon>Legionella</taxon>
    </lineage>
</organism>
<accession>A0A0W0Z0X5</accession>